<sequence>MDLHIDEEKKEGCITGEAVEELALAKEDDEDDQLLDQELVELPDELMPSLRGKREYTTEQELQDALVVAGLADLPIILVGGRALLKTPSDQHNIFTTKYVQNFVRWSKNSWGMCTGTHKIHMPRNKSRDPDISYWGYPRCVKVDGDLVPADYGSVPDVVVQFSWNNKRGCEEEAIVDIMTKSLEKDHGTCNNSLPRLGYLIKVQFKRKRRLVNAVKGKYTQDMEGLDIYRLESNTTLADAYDASNDRARAWSYTPGDEESYIEIGPQDLGITGFQAWLCGTYRIPVSKIFLRMEEYHKERQKDGLAT</sequence>
<accession>A0A9N8HUY9</accession>
<proteinExistence type="predicted"/>
<evidence type="ECO:0000313" key="2">
    <source>
        <dbReference type="Proteomes" id="UP001153069"/>
    </source>
</evidence>
<organism evidence="1 2">
    <name type="scientific">Seminavis robusta</name>
    <dbReference type="NCBI Taxonomy" id="568900"/>
    <lineage>
        <taxon>Eukaryota</taxon>
        <taxon>Sar</taxon>
        <taxon>Stramenopiles</taxon>
        <taxon>Ochrophyta</taxon>
        <taxon>Bacillariophyta</taxon>
        <taxon>Bacillariophyceae</taxon>
        <taxon>Bacillariophycidae</taxon>
        <taxon>Naviculales</taxon>
        <taxon>Naviculaceae</taxon>
        <taxon>Seminavis</taxon>
    </lineage>
</organism>
<reference evidence="1" key="1">
    <citation type="submission" date="2020-06" db="EMBL/GenBank/DDBJ databases">
        <authorList>
            <consortium name="Plant Systems Biology data submission"/>
        </authorList>
    </citation>
    <scope>NUCLEOTIDE SEQUENCE</scope>
    <source>
        <strain evidence="1">D6</strain>
    </source>
</reference>
<dbReference type="Proteomes" id="UP001153069">
    <property type="component" value="Unassembled WGS sequence"/>
</dbReference>
<name>A0A9N8HUY9_9STRA</name>
<dbReference type="EMBL" id="CAICTM010001834">
    <property type="protein sequence ID" value="CAB9526482.1"/>
    <property type="molecule type" value="Genomic_DNA"/>
</dbReference>
<keyword evidence="2" id="KW-1185">Reference proteome</keyword>
<gene>
    <name evidence="1" type="ORF">SEMRO_1836_G300650.1</name>
</gene>
<comment type="caution">
    <text evidence="1">The sequence shown here is derived from an EMBL/GenBank/DDBJ whole genome shotgun (WGS) entry which is preliminary data.</text>
</comment>
<dbReference type="AlphaFoldDB" id="A0A9N8HUY9"/>
<protein>
    <submittedName>
        <fullName evidence="1">Uncharacterized protein</fullName>
    </submittedName>
</protein>
<evidence type="ECO:0000313" key="1">
    <source>
        <dbReference type="EMBL" id="CAB9526482.1"/>
    </source>
</evidence>